<evidence type="ECO:0000256" key="2">
    <source>
        <dbReference type="SAM" id="MobiDB-lite"/>
    </source>
</evidence>
<keyword evidence="3" id="KW-0812">Transmembrane</keyword>
<evidence type="ECO:0000256" key="3">
    <source>
        <dbReference type="SAM" id="Phobius"/>
    </source>
</evidence>
<sequence length="705" mass="76141">MTPWLHSQRRVFLLLVLIVALLSFALPPAAATTAASHPQSSEASARSSIAASGFQQQNNTTVQHENPEATNQDGNLGQVEAHLSRVLAERLGESTVQLNQEEYQQARQLTGDEYSDALAKYIDVAGETGNEQTAERFEQAQSTQQEYTNTVREFQQTHDEYQEAKQNGNEERARELARELTRLAERSNSQSTQLSQSYTSLSNQTGANFTESQESVDEIQNEISTQEQTALEEEFTPTELTVDESQSAVSFQDPLELSGRLVTEDGEPLAERTIQLKTPGRNVTTTTDEDGQFSLSYRPTVLPLTADNVTVRYVPEPSSIYLGANESMDISVTQTNATLSIESAPTTTAYQEEITIRGETTVETTPVAGLPVSVSLGSIPLGTAQTTETGEFELQTRLPAGITADTHDLQVRVGVQERAVTAAPVRQSVQVESTPTALTLATNESHGRTVPVSGQFQTTDGDTIGGQELEFRVNGTLVGTATTTPNGTYHSQVQIPKTLLDGGATTLQLSTVYTGTGTNLERASARTMVTVHAGGSNQSSPLETESPLVYWVGGTLIGIILLGGGAFLYLRRSSTATSTATETDTFATNDGESSSSPEPDLSLLALARRRVARGETEAAVEAAYEALRQQIIAILGLGSSVTHWELYQAYQTQIGSDESSLHELVRRYEQVAYGKEKPSEDEATTVIDLSAAMVHAEDQTPDSDD</sequence>
<keyword evidence="5" id="KW-1185">Reference proteome</keyword>
<keyword evidence="3" id="KW-1133">Transmembrane helix</keyword>
<gene>
    <name evidence="4" type="ORF">SAMN04487948_13719</name>
</gene>
<feature type="region of interest" description="Disordered" evidence="2">
    <location>
        <begin position="579"/>
        <end position="599"/>
    </location>
</feature>
<evidence type="ECO:0000313" key="4">
    <source>
        <dbReference type="EMBL" id="SEP29848.1"/>
    </source>
</evidence>
<name>A0A1H8WRY8_9EURY</name>
<keyword evidence="3" id="KW-0472">Membrane</keyword>
<dbReference type="RefSeq" id="WP_139246807.1">
    <property type="nucleotide sequence ID" value="NZ_FODV01000037.1"/>
</dbReference>
<dbReference type="OrthoDB" id="206387at2157"/>
<keyword evidence="1" id="KW-0175">Coiled coil</keyword>
<feature type="compositionally biased region" description="Low complexity" evidence="2">
    <location>
        <begin position="186"/>
        <end position="205"/>
    </location>
</feature>
<accession>A0A1H8WRY8</accession>
<evidence type="ECO:0000256" key="1">
    <source>
        <dbReference type="SAM" id="Coils"/>
    </source>
</evidence>
<organism evidence="4 5">
    <name type="scientific">Halogranum amylolyticum</name>
    <dbReference type="NCBI Taxonomy" id="660520"/>
    <lineage>
        <taxon>Archaea</taxon>
        <taxon>Methanobacteriati</taxon>
        <taxon>Methanobacteriota</taxon>
        <taxon>Stenosarchaea group</taxon>
        <taxon>Halobacteria</taxon>
        <taxon>Halobacteriales</taxon>
        <taxon>Haloferacaceae</taxon>
    </lineage>
</organism>
<protein>
    <recommendedName>
        <fullName evidence="6">DUF4129 domain-containing protein</fullName>
    </recommendedName>
</protein>
<dbReference type="Proteomes" id="UP000199126">
    <property type="component" value="Unassembled WGS sequence"/>
</dbReference>
<feature type="region of interest" description="Disordered" evidence="2">
    <location>
        <begin position="183"/>
        <end position="219"/>
    </location>
</feature>
<dbReference type="InterPro" id="IPR008969">
    <property type="entry name" value="CarboxyPept-like_regulatory"/>
</dbReference>
<feature type="transmembrane region" description="Helical" evidence="3">
    <location>
        <begin position="548"/>
        <end position="570"/>
    </location>
</feature>
<evidence type="ECO:0008006" key="6">
    <source>
        <dbReference type="Google" id="ProtNLM"/>
    </source>
</evidence>
<proteinExistence type="predicted"/>
<feature type="compositionally biased region" description="Low complexity" evidence="2">
    <location>
        <begin position="37"/>
        <end position="52"/>
    </location>
</feature>
<feature type="coiled-coil region" evidence="1">
    <location>
        <begin position="144"/>
        <end position="171"/>
    </location>
</feature>
<dbReference type="SUPFAM" id="SSF49464">
    <property type="entry name" value="Carboxypeptidase regulatory domain-like"/>
    <property type="match status" value="1"/>
</dbReference>
<feature type="compositionally biased region" description="Polar residues" evidence="2">
    <location>
        <begin position="53"/>
        <end position="75"/>
    </location>
</feature>
<dbReference type="AlphaFoldDB" id="A0A1H8WRY8"/>
<evidence type="ECO:0000313" key="5">
    <source>
        <dbReference type="Proteomes" id="UP000199126"/>
    </source>
</evidence>
<dbReference type="EMBL" id="FODV01000037">
    <property type="protein sequence ID" value="SEP29848.1"/>
    <property type="molecule type" value="Genomic_DNA"/>
</dbReference>
<feature type="region of interest" description="Disordered" evidence="2">
    <location>
        <begin position="37"/>
        <end position="76"/>
    </location>
</feature>
<reference evidence="5" key="1">
    <citation type="submission" date="2016-10" db="EMBL/GenBank/DDBJ databases">
        <authorList>
            <person name="Varghese N."/>
            <person name="Submissions S."/>
        </authorList>
    </citation>
    <scope>NUCLEOTIDE SEQUENCE [LARGE SCALE GENOMIC DNA]</scope>
    <source>
        <strain evidence="5">CGMCC 1.10121</strain>
    </source>
</reference>